<dbReference type="PROSITE" id="PS50075">
    <property type="entry name" value="CARRIER"/>
    <property type="match status" value="4"/>
</dbReference>
<organism evidence="6 7">
    <name type="scientific">Gordonia pseudamarae</name>
    <dbReference type="NCBI Taxonomy" id="2831662"/>
    <lineage>
        <taxon>Bacteria</taxon>
        <taxon>Bacillati</taxon>
        <taxon>Actinomycetota</taxon>
        <taxon>Actinomycetes</taxon>
        <taxon>Mycobacteriales</taxon>
        <taxon>Gordoniaceae</taxon>
        <taxon>Gordonia</taxon>
    </lineage>
</organism>
<sequence length="4342" mass="458348">MAEFIQAATGSERIALAFGGRAVGYQEFSARVAVLARDLILRGVGPDVAVAVSIDRSVELLVAIHAVVAAGGHYVPLDPEAPADRVEYMLRTSGARIVLVAGDTEPHGVSRLVADAPHTSTGNSSPVEVPRAQASGVETSHGDSVRTVVVDCSGEVDLSTPPVTDGERLAPVRPETALYTLFTSGSTGRPKGVTVSHEAVVNRLEWMRLWYSLTADHIFLQKTPTTFDVSVWELFLPLRVGAGLVIAEPGRHGDAQYLADTIAAHQVGVVHFVPSMLSAFVDALGGQVARLDSLRFVFTSGEALTGGPANALLSALPSLRLVNLYGPTEAAVDVTAYEVRQGDRTIPIGGPVPNTSTMILDRLLQVVPAGVPGELYLGGVQLARGYAARADLTAERFVADPFGEPGNRLYRTGDLVRWNSGGDIEYLGRTDFQVKLRGQRLELGEVEAVLASAPGVVHAAAGVTRLAGGDHLVGYLSPADVDIEAVKKAIAQILPEYMRPTLWVPLDEMPLGSSGKVNRRLLPAPELESHEYVAPANEAETAVAAVFEELLGEGPVSVTASFFDLGGNSLGATRLAARAGAVLGVEVSVREVFDAPSVRELIAAVAGNAVALAPIVAVDPRPDRIPLSFAQQRMWFINQFDKSNATYNIPAVLRVTGPLDVDALRDAVVDVVARHEVLRTTFPSSDGVPYQRIGKVSTIGAKLDWDIVEDLSELEEAVGEGFDVTRQWSLRVRVLEVGPEENVLAVVAHHIAVDGESMLPLLMDLVTAYTARAAGDEPHFAPLPVQFADFAIWQHEVLGSPDDAESVIGKQLAHWREALAGAPDVLELPADRPRPRIASHRGASTDLEIPAAIGKRIEVLAGQSGATPFMVVHAALAVLLSRLSGTDDITVSTPAAGRGQAVLDPLIGMFVNTLVLRARVDPATSFAALIEQVRGTDLDAFAHADVPFESVVEAVDPVRSEAFSPLAQVTLSFDPAASAGDAAVSVAGIGFEPVASPVVPAHTDLSVVVHSGPADTPWSLSLLYATDLFDESTAHTIGERFVRLLDGLTADPGVAVGDAILLDTADERAALAAAEGEPLSVGFATVADMVAAQVRARGDGAALIFGERSVSYAEFGARVTTFARELISSGVGPESAVGVMIDRSVEMFVAIHAVIAAGGQYVPIDTEAPADRVQYMIDTAGVELLLVADTESPVVSRLVPHTSTGKGQNPSPRDEDDSTPSPVEVRGAQATSPETSRAGTIRTVVIDCSGDIDLSAAPITDAERITRLRPESAIYTLFTSGSTGRPKGVTLDHAALVNVLTWFDAAGQGAGEVALAKTPYTFDASGLELLAPLTMGAAVVIAAPGGHRDLAYLLGLIETHGVSILQFVPSLLAVFLEGMESAPRELPALKRIWAGGEALPASVVAKAARLLPDVVVVNKYGPTEAAIDVTARPMAGDETTVPIGAPGANCSMLVLDSRLRPVADGVPGELYLGGVQIARAYASQPGLTAERFVAHPVAPGERLYRTGDLAKRNRAGEIEYLGRTDFQVKLRGQRLELGEIEAVLAASPGVVHTAATVAASDTGAEFLVGYLAPATVDLDAVKAAAAAALPAYMVPTVWVLLETVPFNSSGKLDRRALPSPDLQTAAAEYVAPDTDTERTLAAVYADLLGLTRVGVTESFFDLGGNSLAAMRLAARAGEALGVEVSVRDIFDTPTVRGLAAAVVGNQVALAPIVAVTDRPKRIPLSFAQQRMWFINQMNTDSAVYNQPTVLKLSGDLDIDALHAALVDVVARHEVLRTTFPAADGVPYQKIGRASTIGAKLDWDVTDEPAEFAEAIGAGFDVTKQWPIRVRVLELDDTDDYVLGVVTHHIASDGESRTPLITDMVTAYSAHAADRTPEFSPLEVQFADYAIWQHEVLGSPDDPESVVGRQLEYWRGQLAGLPDVVDLPADRPRPSTASGRGAALGFEISADTGSRLVEYAAQVGATPFMVVHSALAVLLARLSAGDDIAIGTPVAGRGQRVLDPLIGMFVNTLILRTHVDGSLSFGDFVRNTRAVDLDAVANADVPFETVADAAGAVRSQAFSPFSQVWLSLNRAVLPELADVDTATGEVAGLTVSGVGTDEVPAKVDLLVGIGQTDTGPWHSSMVYATDLFDEATVQVFADQLLAIIDAVLDNPDIAVGDIELGSGVSGLTRQRPSVAAPAPVTRQIVDADYVLTGGRGVDPVVLGDLFARAAEKWGPRQAVIDGSGATLSYTQLDERSNRLARWLIGRGVGAEDLVAISMRRSVELLVTIAAVAKTGAGYVPVDPDYPADRRQAFIADSAASLCLTIIADADADADGSGGATADIEYVLLDDPAVEAEVTALDGRPITDDDRLRPIRPDNLAYIIFTSGSTGRPKGVAVTHWGLANLGRELVDRANADEYSRILGFASPSFDASVLEYMMALTAGGALVYRPVDAVGGDVLQDFMSRQAVSHLFLTPTVLATLDPATLPALRMVYVGGEAVPQSLKDAWAPFRRFQNLYGPTETTVAVTISTPLSVGAPVVLGDAFTGTGLMVLDGRLRPAPTGAVGDLYITGFGMARGYLGRAALTAGAFVANPHGNPGDLMYKTGDLVRVRRGADGATELEYAGRSDDQVKLRGLRIELGEIESVLTGHPSVHSAVVVGVGGSVATALAAYVVADKGAEIDVDELRAAAGQHLPDYMIPASIMVLDEFPRTPIGKLDKSALPEPVIEAGEYVAPQTPREEAVAAAFAEILGVDELSVTTSFFEAGGNSLSATRVAARASAALGVEVTLRDVFEAPSVRELIAAVAGNSTALAPVTAVDPRPDRVPLSFAQQRMWFLNRFDPGLSTYNIPAVLRLSGSLDAQALHAAVIDVVRRHEVLRTTFPAADGVPYQLIAPIESVAPQLDWAIVDSQAEVEAAVTSGFDLTAQWPIRFRLWRTGEDFVFALVAHHIAADGESLAPLVTDLVTAYAARAAGQQPQFTELEVQFADYAIWQHEVLGSPEDPESPVGRQLAYWTEQLAGMPDLLELPTDRPRPPVASQRGAVMSVPVPTELSSAIEELATDVDVTPFMVFHAALAVVLSRLSGADDVAVGTSVAGRGQAALDPLIGMFVNTIVLRTRIDGGRSFQDLLAQVRQTDMDGYSHAELPFETLVEALNPVRSEAFAPLAQVLLFFNNGAPARPVAVSGITVSPVEAPAATSRVDLTVGVGAPPGAQWAISLEYATDLFDAATVDAFGARLLSLLTQVTADPEILVGDCDLLLSSDTVSGDVEWGPEMSVPAGTVAEAVAAQIARTPDAVALRFEDREVTYREFGARVNRLARDLIAAGVGPESAVAVCIPRSVEMMVAIHAVIAAGGHYVPIAVDAPADRVQYMFDTAGVEIAVVSDVSSTPRAEGVHTIVVDCSGYCDLSEPPVSDPDRRARLTPDHAVYTLFTSGSTGRPKGVTLTHEAVVNRLWWGLDELPIDSGDTVIQKTPYTFDCSVPELLAPLMVGAKLVVLRDGGHLEPLYVADVIEQSRATMVHFVPSMLSVFLDLVGTERLAAMSSIRIISTTGEALPPGVAAQVREALPHILFYNLYGPTEAAVEITYEKIETVSAGDLSVPIGVPVWNSSAVILDARLHRVPDGVPGELYLGGVQLARGYASRGDLTADRFIADPYGAPGARLYRTGDLVRRSPDGSIDYLGRTDFQVKLRGQRIELGEIESVLASAPGVVHAAATVADGPGGSQHLVGYLAGRPGQRPDVDAVTEAARRALPVYMVPSVWMVLDDIALNSAGKLDRKALPEPDFASVEAEFEVPVNAAEEAVAAAFADVLGVDKVSVTGSFFDLGGNSLSAMRLAARAGDALGVDISVRDIFESPTVRGLVVVSSGLGVASTPITAVDPRPQRIPLSFAQQRMWFINQFDPAQPTYNIPAILRLRGDLDVPVLRSAVIDVVARQEILRTSFPSEDGSPYQLIGDMAEFDSRGVWRTVDTDEEVLAAAATGFDVTREWPLRVALRGGDGDYLLAVVVHHIGADAESLAPLVTDIITAYTARLAGQEPRWEAPTVQFADYAIWQHEVLGSADDASSVVGRQLDYWREHLAGLPDVLELPADRPRPPVASHVGARVTAEIPGPVAQRVDALARDLGASPFMVVHAALAVLLARLSATDDIAIATPISGRAQEVLSPLIGMFVNTLVLRSAVDPDQPFTALLERTRTDDLDGFAHADIPFETLVEALDPVRSEAFSPLAQVMLNFNPGASIADAEVSIAGLEVSPVAAPVVPAQLDLTVVVSQAASGEGWPVSVLYATELFDESTIAAFCRRFVAVIDALTADPTLAVGDAPLLIGAEHDQVAAWSGGPVRSAPERSAVDWPAERLGGTSDAVR</sequence>
<feature type="domain" description="Carrier" evidence="5">
    <location>
        <begin position="2716"/>
        <end position="2791"/>
    </location>
</feature>
<dbReference type="InterPro" id="IPR023213">
    <property type="entry name" value="CAT-like_dom_sf"/>
</dbReference>
<proteinExistence type="predicted"/>
<dbReference type="NCBIfam" id="NF003417">
    <property type="entry name" value="PRK04813.1"/>
    <property type="match status" value="6"/>
</dbReference>
<feature type="compositionally biased region" description="Polar residues" evidence="4">
    <location>
        <begin position="1201"/>
        <end position="1211"/>
    </location>
</feature>
<feature type="domain" description="Carrier" evidence="5">
    <location>
        <begin position="1631"/>
        <end position="1706"/>
    </location>
</feature>
<evidence type="ECO:0000313" key="6">
    <source>
        <dbReference type="EMBL" id="QHN36338.1"/>
    </source>
</evidence>
<dbReference type="InterPro" id="IPR006162">
    <property type="entry name" value="Ppantetheine_attach_site"/>
</dbReference>
<evidence type="ECO:0000313" key="7">
    <source>
        <dbReference type="Proteomes" id="UP001059836"/>
    </source>
</evidence>
<dbReference type="Pfam" id="PF00668">
    <property type="entry name" value="Condensation"/>
    <property type="match status" value="4"/>
</dbReference>
<dbReference type="Gene3D" id="1.10.1200.10">
    <property type="entry name" value="ACP-like"/>
    <property type="match status" value="3"/>
</dbReference>
<protein>
    <submittedName>
        <fullName evidence="6">Amino acid adenylation domain-containing protein</fullName>
    </submittedName>
</protein>
<dbReference type="Pfam" id="PF00501">
    <property type="entry name" value="AMP-binding"/>
    <property type="match status" value="4"/>
</dbReference>
<dbReference type="InterPro" id="IPR010071">
    <property type="entry name" value="AA_adenyl_dom"/>
</dbReference>
<dbReference type="Gene3D" id="3.30.559.30">
    <property type="entry name" value="Nonribosomal peptide synthetase, condensation domain"/>
    <property type="match status" value="4"/>
</dbReference>
<dbReference type="InterPro" id="IPR025110">
    <property type="entry name" value="AMP-bd_C"/>
</dbReference>
<dbReference type="PROSITE" id="PS00012">
    <property type="entry name" value="PHOSPHOPANTETHEINE"/>
    <property type="match status" value="4"/>
</dbReference>
<dbReference type="InterPro" id="IPR009081">
    <property type="entry name" value="PP-bd_ACP"/>
</dbReference>
<dbReference type="SUPFAM" id="SSF56801">
    <property type="entry name" value="Acetyl-CoA synthetase-like"/>
    <property type="match status" value="4"/>
</dbReference>
<reference evidence="6" key="1">
    <citation type="journal article" date="2021" name="Nat. Microbiol.">
        <title>Cocultivation of an ultrasmall environmental parasitic bacterium with lytic ability against bacteria associated with wastewater foams.</title>
        <authorList>
            <person name="Batinovic S."/>
            <person name="Rose J.J.A."/>
            <person name="Ratcliffe J."/>
            <person name="Seviour R.J."/>
            <person name="Petrovski S."/>
        </authorList>
    </citation>
    <scope>NUCLEOTIDE SEQUENCE</scope>
    <source>
        <strain evidence="6">CON9</strain>
    </source>
</reference>
<comment type="cofactor">
    <cofactor evidence="1">
        <name>pantetheine 4'-phosphate</name>
        <dbReference type="ChEBI" id="CHEBI:47942"/>
    </cofactor>
</comment>
<keyword evidence="7" id="KW-1185">Reference proteome</keyword>
<evidence type="ECO:0000256" key="1">
    <source>
        <dbReference type="ARBA" id="ARBA00001957"/>
    </source>
</evidence>
<name>A0ABX6IKA5_9ACTN</name>
<evidence type="ECO:0000256" key="4">
    <source>
        <dbReference type="SAM" id="MobiDB-lite"/>
    </source>
</evidence>
<evidence type="ECO:0000256" key="3">
    <source>
        <dbReference type="ARBA" id="ARBA00022553"/>
    </source>
</evidence>
<evidence type="ECO:0000259" key="5">
    <source>
        <dbReference type="PROSITE" id="PS50075"/>
    </source>
</evidence>
<dbReference type="InterPro" id="IPR029058">
    <property type="entry name" value="AB_hydrolase_fold"/>
</dbReference>
<accession>A0ABX6IKA5</accession>
<feature type="region of interest" description="Disordered" evidence="4">
    <location>
        <begin position="4315"/>
        <end position="4342"/>
    </location>
</feature>
<dbReference type="SUPFAM" id="SSF47336">
    <property type="entry name" value="ACP-like"/>
    <property type="match status" value="4"/>
</dbReference>
<dbReference type="CDD" id="cd19540">
    <property type="entry name" value="LCL_NRPS-like"/>
    <property type="match status" value="4"/>
</dbReference>
<feature type="domain" description="Carrier" evidence="5">
    <location>
        <begin position="3775"/>
        <end position="3850"/>
    </location>
</feature>
<dbReference type="SUPFAM" id="SSF52777">
    <property type="entry name" value="CoA-dependent acyltransferases"/>
    <property type="match status" value="8"/>
</dbReference>
<dbReference type="InterPro" id="IPR020845">
    <property type="entry name" value="AMP-binding_CS"/>
</dbReference>
<dbReference type="InterPro" id="IPR000873">
    <property type="entry name" value="AMP-dep_synth/lig_dom"/>
</dbReference>
<dbReference type="PANTHER" id="PTHR45527">
    <property type="entry name" value="NONRIBOSOMAL PEPTIDE SYNTHETASE"/>
    <property type="match status" value="1"/>
</dbReference>
<dbReference type="Gene3D" id="3.40.50.1820">
    <property type="entry name" value="alpha/beta hydrolase"/>
    <property type="match status" value="1"/>
</dbReference>
<keyword evidence="2" id="KW-0596">Phosphopantetheine</keyword>
<dbReference type="CDD" id="cd05930">
    <property type="entry name" value="A_NRPS"/>
    <property type="match status" value="1"/>
</dbReference>
<dbReference type="SMART" id="SM00823">
    <property type="entry name" value="PKS_PP"/>
    <property type="match status" value="4"/>
</dbReference>
<dbReference type="Gene3D" id="3.40.50.980">
    <property type="match status" value="8"/>
</dbReference>
<dbReference type="NCBIfam" id="TIGR01733">
    <property type="entry name" value="AA-adenyl-dom"/>
    <property type="match status" value="4"/>
</dbReference>
<evidence type="ECO:0000256" key="2">
    <source>
        <dbReference type="ARBA" id="ARBA00022450"/>
    </source>
</evidence>
<dbReference type="InterPro" id="IPR001242">
    <property type="entry name" value="Condensation_dom"/>
</dbReference>
<dbReference type="Gene3D" id="3.30.559.10">
    <property type="entry name" value="Chloramphenicol acetyltransferase-like domain"/>
    <property type="match status" value="4"/>
</dbReference>
<feature type="domain" description="Carrier" evidence="5">
    <location>
        <begin position="534"/>
        <end position="609"/>
    </location>
</feature>
<dbReference type="PROSITE" id="PS00455">
    <property type="entry name" value="AMP_BINDING"/>
    <property type="match status" value="1"/>
</dbReference>
<gene>
    <name evidence="6" type="ORF">GII31_17110</name>
</gene>
<dbReference type="Gene3D" id="2.30.38.10">
    <property type="entry name" value="Luciferase, Domain 3"/>
    <property type="match status" value="4"/>
</dbReference>
<keyword evidence="3" id="KW-0597">Phosphoprotein</keyword>
<dbReference type="RefSeq" id="WP_213244597.1">
    <property type="nucleotide sequence ID" value="NZ_CP045806.1"/>
</dbReference>
<dbReference type="Gene3D" id="3.30.300.30">
    <property type="match status" value="4"/>
</dbReference>
<feature type="region of interest" description="Disordered" evidence="4">
    <location>
        <begin position="1197"/>
        <end position="1236"/>
    </location>
</feature>
<feature type="region of interest" description="Disordered" evidence="4">
    <location>
        <begin position="114"/>
        <end position="142"/>
    </location>
</feature>
<dbReference type="InterPro" id="IPR036736">
    <property type="entry name" value="ACP-like_sf"/>
</dbReference>
<dbReference type="Pfam" id="PF13193">
    <property type="entry name" value="AMP-binding_C"/>
    <property type="match status" value="1"/>
</dbReference>
<dbReference type="PANTHER" id="PTHR45527:SF1">
    <property type="entry name" value="FATTY ACID SYNTHASE"/>
    <property type="match status" value="1"/>
</dbReference>
<dbReference type="EMBL" id="CP045809">
    <property type="protein sequence ID" value="QHN36338.1"/>
    <property type="molecule type" value="Genomic_DNA"/>
</dbReference>
<dbReference type="InterPro" id="IPR045851">
    <property type="entry name" value="AMP-bd_C_sf"/>
</dbReference>
<dbReference type="InterPro" id="IPR020806">
    <property type="entry name" value="PKS_PP-bd"/>
</dbReference>
<dbReference type="Proteomes" id="UP001059836">
    <property type="component" value="Chromosome"/>
</dbReference>
<dbReference type="Pfam" id="PF00550">
    <property type="entry name" value="PP-binding"/>
    <property type="match status" value="4"/>
</dbReference>